<keyword evidence="8" id="KW-1185">Reference proteome</keyword>
<dbReference type="PANTHER" id="PTHR16166">
    <property type="entry name" value="VACUOLAR PROTEIN SORTING-ASSOCIATED PROTEIN VPS13"/>
    <property type="match status" value="1"/>
</dbReference>
<evidence type="ECO:0000259" key="4">
    <source>
        <dbReference type="Pfam" id="PF12624"/>
    </source>
</evidence>
<dbReference type="InterPro" id="IPR056748">
    <property type="entry name" value="VPS13-like_C"/>
</dbReference>
<evidence type="ECO:0000256" key="2">
    <source>
        <dbReference type="ARBA" id="ARBA00022448"/>
    </source>
</evidence>
<evidence type="ECO:0008006" key="9">
    <source>
        <dbReference type="Google" id="ProtNLM"/>
    </source>
</evidence>
<feature type="domain" description="Chorein N-terminal" evidence="4">
    <location>
        <begin position="1"/>
        <end position="803"/>
    </location>
</feature>
<dbReference type="Pfam" id="PF25036">
    <property type="entry name" value="VPS13_VAB"/>
    <property type="match status" value="2"/>
</dbReference>
<organism evidence="7 8">
    <name type="scientific">Citrullus colocynthis</name>
    <name type="common">colocynth</name>
    <dbReference type="NCBI Taxonomy" id="252529"/>
    <lineage>
        <taxon>Eukaryota</taxon>
        <taxon>Viridiplantae</taxon>
        <taxon>Streptophyta</taxon>
        <taxon>Embryophyta</taxon>
        <taxon>Tracheophyta</taxon>
        <taxon>Spermatophyta</taxon>
        <taxon>Magnoliopsida</taxon>
        <taxon>eudicotyledons</taxon>
        <taxon>Gunneridae</taxon>
        <taxon>Pentapetalae</taxon>
        <taxon>rosids</taxon>
        <taxon>fabids</taxon>
        <taxon>Cucurbitales</taxon>
        <taxon>Cucurbitaceae</taxon>
        <taxon>Benincaseae</taxon>
        <taxon>Citrullus</taxon>
    </lineage>
</organism>
<dbReference type="PANTHER" id="PTHR16166:SF143">
    <property type="entry name" value="PROTEIN SORTING-ASSOCIATED PROTEIN, PUTATIVE (DUF1162)-RELATED"/>
    <property type="match status" value="1"/>
</dbReference>
<feature type="domain" description="Vacuolar protein sorting-associated protein 13 VPS13 adaptor binding" evidence="5">
    <location>
        <begin position="2072"/>
        <end position="2357"/>
    </location>
</feature>
<dbReference type="InterPro" id="IPR026854">
    <property type="entry name" value="VPS13_N"/>
</dbReference>
<dbReference type="InterPro" id="IPR009543">
    <property type="entry name" value="VPS13_VAB"/>
</dbReference>
<evidence type="ECO:0000259" key="5">
    <source>
        <dbReference type="Pfam" id="PF25036"/>
    </source>
</evidence>
<evidence type="ECO:0000256" key="1">
    <source>
        <dbReference type="ARBA" id="ARBA00006545"/>
    </source>
</evidence>
<feature type="domain" description="Vacuolar protein sorting-associated protein 13 VPS13 adaptor binding" evidence="5">
    <location>
        <begin position="2466"/>
        <end position="2729"/>
    </location>
</feature>
<evidence type="ECO:0000256" key="3">
    <source>
        <dbReference type="ARBA" id="ARBA00023055"/>
    </source>
</evidence>
<dbReference type="Pfam" id="PF12624">
    <property type="entry name" value="VPS13_N"/>
    <property type="match status" value="1"/>
</dbReference>
<dbReference type="InterPro" id="IPR026847">
    <property type="entry name" value="VPS13"/>
</dbReference>
<evidence type="ECO:0000259" key="6">
    <source>
        <dbReference type="Pfam" id="PF25037"/>
    </source>
</evidence>
<protein>
    <recommendedName>
        <fullName evidence="9">Vacuolar protein sorting-associated protein</fullName>
    </recommendedName>
</protein>
<dbReference type="Pfam" id="PF25037">
    <property type="entry name" value="VPS13_C"/>
    <property type="match status" value="1"/>
</dbReference>
<comment type="similarity">
    <text evidence="1">Belongs to the VPS13 family.</text>
</comment>
<reference evidence="7 8" key="1">
    <citation type="submission" date="2024-03" db="EMBL/GenBank/DDBJ databases">
        <authorList>
            <person name="Gkanogiannis A."/>
            <person name="Becerra Lopez-Lavalle L."/>
        </authorList>
    </citation>
    <scope>NUCLEOTIDE SEQUENCE [LARGE SCALE GENOMIC DNA]</scope>
</reference>
<dbReference type="Proteomes" id="UP001642487">
    <property type="component" value="Chromosome 8"/>
</dbReference>
<feature type="domain" description="Intermembrane lipid transfer protein VPS13-like C-terminal" evidence="6">
    <location>
        <begin position="3300"/>
        <end position="3370"/>
    </location>
</feature>
<evidence type="ECO:0000313" key="7">
    <source>
        <dbReference type="EMBL" id="CAK9327806.1"/>
    </source>
</evidence>
<keyword evidence="2" id="KW-0813">Transport</keyword>
<evidence type="ECO:0000313" key="8">
    <source>
        <dbReference type="Proteomes" id="UP001642487"/>
    </source>
</evidence>
<gene>
    <name evidence="7" type="ORF">CITCOLO1_LOCUS20195</name>
</gene>
<sequence>MFEGLVGQLLVGYLGRYVKDIQKEKLKITLWNEEILLENVELILEAFDYLQLPFALKQGRVGRLSIKIPWKKLGWHPIIIILEDVYVSASQRDDEEWSSDAVEKREFAGKKAKIAAAELAKLSRRVCDNHAGQSFISYITAKILDNIQISIRNFHVMFLDMNGDLGHIKLGLKFSSLKIMKQILLGPLAGWARGSQVNKLVEIVGLEIYCSCQSAVDVEDCKEAGGTNASALEEKNDFLLAPCDAVLSLVVNRSGKLDNSTPQYSIKADLSSLVFTLNDVQLQQISNLWDYLSICQLRDKYGRFRPWCSPLSRKVKGWQVLWWHYAQQSVLLDVRKKIKKCSWRYLGQRLLYRRRYVNFYKKKLEFLHNDQSIDDHILKELEVLEKELDIEDILSYRSAAELELQHLFGSLRPEMVMTGTQTAVEKSQVDDRAMGKPRGWLNWLSLGMLSAGGTEDSSQFSGVISDDVVKDIYEATKFHPLVSSNVSAADEERICFCAIKIDIHQISATLLSKKYGQDVATMIFIKTMVECKIWVESATINILVNSVEMVNPVNQRVLIFLRMPLCEKDVETRAPSCNIQVDVSSKHEVNLSVKVMLNPLEVTYDSKFFLHLSEFFDEFKSFESLHRRILSTLNGIENAKARLLSKAQCIMSGYKKLMWDITVNGITVHVPWNTPLQQNSLVLQVGALCVTSKYDWSLLTSTFREQSVMLKLLSDPNLTSDIAFTVQPQNLYDHFDIQLRDLEMEIQRPSDSRSIPIFEKFSAVLALRSCLIPNESSLKQLEVLFQISSLHVHFSPSIYGAALELAVYLHNLILNPGFEESEDRGPHNMISSKHDNHFDGFSLSAILHSVRFEIDLENHDQNASAIMLDLEDIEIWYDILVLEELWICLKAFNIAIHPMSGDGDGQVLCSCGNRSHDTSSHLHGIDSRHNKKDGFSGMIVNAGKCWTLHFSSGRNDAAKIAIYSNDAEIHCYPYVYGLLIGFYERLSACNATFSCENVTGPEMNDEYVEPRPLSPCQRFGFSNFMEIDSIGYDSIPLDCFPFITLQNSAFLGSLESSHVNLRSEWRKDYKIRDRKIKVPEFDLETGPTIFHTQPLEHKLGMDAVTSESSCHPNLRDVYLVLCGIKVHFHDSSCIVGSLMLPTCKSSVFICEDYFDVLCSVEGLTFTSSWTKNYLELVWGPSFPYLSPILNFRVRQEKSLPSSARIEISVGIQHVCCFLPPEFLAMMIGYFTLPDWSLQSNEHCWIGRNEHAGLEEETSVIYKFEILDSVLIMPVENYELQYLSFDMKELYFTFFGGILDDALKGIPPECSIPVHKLAETNHCINLFGRELFLSLLLFKDRNSSPFFFQSTECQKVSLVELLNADIWARIPCESEFINKSLQATCIMTRIRNCEVIVDDNHALGGFLALLETINRFDSVEDQSRCFKSDVLQFLQLTRCLREGTAVLAPVSNTTLTEFEYCIDSLCLILKRQRNELLEMNYRVELQFTCSGTLRNGIVEGMDFCFSSMVLYSVPKSIIMAKSSSEQLSPVPDISLSRSSQGPVELCVSLPSIDVWLYVSEWIEIVDILNSYVGKMTQFLNNEALGGSSITFPNSVCSSSMSNESASENTEDDDTILVTVKDMVITFHFPVYVMESTGEVHVAEVDEKAHHIVSSDVVEGKYCRFIMVSFHSKRTEALIDSKHASLRCGMEKVCGMLSKSEEKGVQSCPLFEIFGVNLEVNVSGNQLKLVLVQLNIQCECFNIWFSYHVFYFWKHIEFDMSEANSSSTTCPIMFEVQLKKVSLLLSDGRWSCCRPLLEILMRNILLRVSMTKNTIEDFITGELSMNYNNIQKVFWEPFVEPWNFTINVTRKQESSSLLNSSVLTDVQLVSSSQLNLNLTESLTECLSKTIDMIKDAWDLTGKDDTSQSQFSLNSPHAENIVAGKHAPYVLQNLTSLPLEYHVYEGPFDSVEFDISEFKERRYVQPGCSAPIYISESAEKQFFRHRSFHSLEKLDEQHTYGVGHHFISIQLDGTSVPSIPISMDLVGQTYFEVDFSKASNKELNMSDNMSKDSDNVEKYRKHMRGGFMVPVVFDVSVQRYGKLIQLYSTVILFNQTSMPLEFRFDIPFGVAPKILDPLNPGQAMPLPLHLAEAGCVRWRPSGNSYLWSETCNLSNLLAQENKVGLFRSFVSYPSHPSSDPFRCCMSTRNIILPSHQKPRKIGNDLMQSAVDSEPKNYRPAESQERCIHHLTLSTPLAVRSFLPEEAKLIVDTGGMIHSAILSEVKTFFHHIDPSHDLELEIQIHGYRPSYVKFPRAETFCSIAKFDGIKFSLSETIILSPGPVHIILDKSVDAFSGSRELNFFVPFLLYNCTAIPLWISESAYEQKGVSIFLPSYYNTVEHEHSAGKRDGLSSITGCTDSHAIAPSWHNSLVKKPVSTLENSNPQLDSLNGRTFISRNHLQKSCVLSNKNDFNSRSSQNTSNVGSSSCDYACGKDPNSLDKQVKVRPYMFSPCKPSSADEVMVRVSRSLPECAIEDIQSVSWSSPFYLVPRNGSATVLIPQSSTNAANVVSVTSSTISGSFPEMTSIIMFQPRYVISNACSKDLCYKQKGTDCVIPLAVGEHFHLQWTDTTRELLVSVHYNEPGWQWSGSFIPDQLGDTLVKMRNYITGSSKVLRIEVQNVDVSIDNKIVGNGHGNLGTNLILLSDDDTGYVPYRIDNFSKERLRIYQQRCENFETIVHPYTSCPYSWDEPCYPRRLTIEVPGERILGSYALDDVQDFVPVCLPLTTGKNERMLHLSVNAEGATKVLSIVDSTYHIPSVSHFREKKKLVQKQEKFIDYKEKFSVFISYIGISLINSGPEEMVYACAKNITIDLLQSLDRQKLSVKLLSLQIDNQFRNSPFPVILSFDQEYRSNPTGSLNKDINAVTRSESALQADGSLEPVFYFYSSKWKKTESLLVSFEHICLRISDFRLEIEQQVMLSLFEFFKNVSSNLKGEVSQFSDAMLHPSANDPAHDYFSPRTKPLHFSEYPFSHGLDRGSTLLPSVVPFGAPWQKVYLLARQQKKVYVELFDLAPIKLTVSFSTIPWVLKNPILTSGELLMHRGLLALGDIEGAQIHLKRLSIAHHMASWESIQEILIRHYSRQLFHEIYKIFGSAGVIGNPMGFARRLGIGIRDFLSVPAKSILQSPTGLITGMVQGTTSLLSNTVYAFSDATTQFSKAARKGIVAFTFDDQAFSRIGQQQTGVSSHGSGVIGEVLEGLTGLLQSPIRGAERHGLPGVFSGIALGITGLVAKPAASVLELTGKTAQSIRNRSRLYQMRPQRLRVRLPRPLSSMLPLRPFSWEEAIGTSVLLEAGGDDMKLSDEVLVACKALKLAGKFVVITQSLILVVSCASLVDLGKPEFRGIAADSKWEIESAIGLDTVIHANTNTDGTVHIVGSSSDLLSRPNKAHQKRVIGSSRTVRWTGPTPLPIFETNLELERKEDAENLLKILLSTIELGKQQGWHRSRHVLHRYDVK</sequence>
<dbReference type="EMBL" id="OZ021742">
    <property type="protein sequence ID" value="CAK9327806.1"/>
    <property type="molecule type" value="Genomic_DNA"/>
</dbReference>
<proteinExistence type="inferred from homology"/>
<accession>A0ABP0Z7V4</accession>
<keyword evidence="3" id="KW-0445">Lipid transport</keyword>
<name>A0ABP0Z7V4_9ROSI</name>